<evidence type="ECO:0000313" key="1">
    <source>
        <dbReference type="EMBL" id="GGH72013.1"/>
    </source>
</evidence>
<dbReference type="AlphaFoldDB" id="A0A917J109"/>
<name>A0A917J109_9BACT</name>
<dbReference type="RefSeq" id="WP_188954010.1">
    <property type="nucleotide sequence ID" value="NZ_BMIB01000003.1"/>
</dbReference>
<dbReference type="PROSITE" id="PS51257">
    <property type="entry name" value="PROKAR_LIPOPROTEIN"/>
    <property type="match status" value="1"/>
</dbReference>
<evidence type="ECO:0008006" key="3">
    <source>
        <dbReference type="Google" id="ProtNLM"/>
    </source>
</evidence>
<proteinExistence type="predicted"/>
<sequence length="179" mass="19901">MQLFIKNLSICLSGINAIILVSCNNTSTQQPADTIHLVTPAVTAQDSLNKSIIVTYHDTTITYLIEGISSEGSEAIADYHQGKIKEARWTVYGETGRSKINYVFINNTVNAEEIRYTYKKPIMEVNDKDIAIESKQSYVINLPGPIDSTTAGKEQVELFNVFKQNVALTLQTMQTAVQH</sequence>
<organism evidence="1 2">
    <name type="scientific">Filimonas zeae</name>
    <dbReference type="NCBI Taxonomy" id="1737353"/>
    <lineage>
        <taxon>Bacteria</taxon>
        <taxon>Pseudomonadati</taxon>
        <taxon>Bacteroidota</taxon>
        <taxon>Chitinophagia</taxon>
        <taxon>Chitinophagales</taxon>
        <taxon>Chitinophagaceae</taxon>
        <taxon>Filimonas</taxon>
    </lineage>
</organism>
<reference evidence="1" key="2">
    <citation type="submission" date="2020-09" db="EMBL/GenBank/DDBJ databases">
        <authorList>
            <person name="Sun Q."/>
            <person name="Zhou Y."/>
        </authorList>
    </citation>
    <scope>NUCLEOTIDE SEQUENCE</scope>
    <source>
        <strain evidence="1">CGMCC 1.15290</strain>
    </source>
</reference>
<comment type="caution">
    <text evidence="1">The sequence shown here is derived from an EMBL/GenBank/DDBJ whole genome shotgun (WGS) entry which is preliminary data.</text>
</comment>
<reference evidence="1" key="1">
    <citation type="journal article" date="2014" name="Int. J. Syst. Evol. Microbiol.">
        <title>Complete genome sequence of Corynebacterium casei LMG S-19264T (=DSM 44701T), isolated from a smear-ripened cheese.</title>
        <authorList>
            <consortium name="US DOE Joint Genome Institute (JGI-PGF)"/>
            <person name="Walter F."/>
            <person name="Albersmeier A."/>
            <person name="Kalinowski J."/>
            <person name="Ruckert C."/>
        </authorList>
    </citation>
    <scope>NUCLEOTIDE SEQUENCE</scope>
    <source>
        <strain evidence="1">CGMCC 1.15290</strain>
    </source>
</reference>
<gene>
    <name evidence="1" type="ORF">GCM10011379_31980</name>
</gene>
<dbReference type="EMBL" id="BMIB01000003">
    <property type="protein sequence ID" value="GGH72013.1"/>
    <property type="molecule type" value="Genomic_DNA"/>
</dbReference>
<dbReference type="Proteomes" id="UP000627292">
    <property type="component" value="Unassembled WGS sequence"/>
</dbReference>
<evidence type="ECO:0000313" key="2">
    <source>
        <dbReference type="Proteomes" id="UP000627292"/>
    </source>
</evidence>
<keyword evidence="2" id="KW-1185">Reference proteome</keyword>
<accession>A0A917J109</accession>
<protein>
    <recommendedName>
        <fullName evidence="3">Lipoprotein</fullName>
    </recommendedName>
</protein>